<dbReference type="VEuPathDB" id="FungiDB:PPTG_23019"/>
<dbReference type="RefSeq" id="XP_008906218.1">
    <property type="nucleotide sequence ID" value="XM_008907970.1"/>
</dbReference>
<evidence type="ECO:0000313" key="2">
    <source>
        <dbReference type="Proteomes" id="UP000018817"/>
    </source>
</evidence>
<dbReference type="Proteomes" id="UP000018817">
    <property type="component" value="Unassembled WGS sequence"/>
</dbReference>
<proteinExistence type="predicted"/>
<organism evidence="1 2">
    <name type="scientific">Phytophthora nicotianae (strain INRA-310)</name>
    <name type="common">Phytophthora parasitica</name>
    <dbReference type="NCBI Taxonomy" id="761204"/>
    <lineage>
        <taxon>Eukaryota</taxon>
        <taxon>Sar</taxon>
        <taxon>Stramenopiles</taxon>
        <taxon>Oomycota</taxon>
        <taxon>Peronosporomycetes</taxon>
        <taxon>Peronosporales</taxon>
        <taxon>Peronosporaceae</taxon>
        <taxon>Phytophthora</taxon>
    </lineage>
</organism>
<reference evidence="2" key="1">
    <citation type="submission" date="2011-12" db="EMBL/GenBank/DDBJ databases">
        <authorList>
            <consortium name="The Broad Institute Genome Sequencing Platform"/>
            <person name="Russ C."/>
            <person name="Tyler B."/>
            <person name="Panabieres F."/>
            <person name="Shan W."/>
            <person name="Tripathy S."/>
            <person name="Grunwald N."/>
            <person name="Machado M."/>
            <person name="Young S.K."/>
            <person name="Zeng Q."/>
            <person name="Gargeya S."/>
            <person name="Fitzgerald M."/>
            <person name="Haas B."/>
            <person name="Abouelleil A."/>
            <person name="Alvarado L."/>
            <person name="Arachchi H.M."/>
            <person name="Berlin A."/>
            <person name="Chapman S.B."/>
            <person name="Gearin G."/>
            <person name="Goldberg J."/>
            <person name="Griggs A."/>
            <person name="Gujja S."/>
            <person name="Hansen M."/>
            <person name="Heiman D."/>
            <person name="Howarth C."/>
            <person name="Larimer J."/>
            <person name="Lui A."/>
            <person name="MacDonald P.J.P."/>
            <person name="McCowen C."/>
            <person name="Montmayeur A."/>
            <person name="Murphy C."/>
            <person name="Neiman D."/>
            <person name="Pearson M."/>
            <person name="Priest M."/>
            <person name="Roberts A."/>
            <person name="Saif S."/>
            <person name="Shea T."/>
            <person name="Sisk P."/>
            <person name="Stolte C."/>
            <person name="Sykes S."/>
            <person name="Wortman J."/>
            <person name="Nusbaum C."/>
            <person name="Birren B."/>
        </authorList>
    </citation>
    <scope>NUCLEOTIDE SEQUENCE [LARGE SCALE GENOMIC DNA]</scope>
    <source>
        <strain evidence="2">INRA-310</strain>
    </source>
</reference>
<name>W2Q878_PHYN3</name>
<dbReference type="AlphaFoldDB" id="W2Q878"/>
<dbReference type="EMBL" id="KI669588">
    <property type="protein sequence ID" value="ETN08470.1"/>
    <property type="molecule type" value="Genomic_DNA"/>
</dbReference>
<protein>
    <submittedName>
        <fullName evidence="1">Uncharacterized protein</fullName>
    </submittedName>
</protein>
<reference evidence="1 2" key="2">
    <citation type="submission" date="2013-11" db="EMBL/GenBank/DDBJ databases">
        <title>The Genome Sequence of Phytophthora parasitica INRA-310.</title>
        <authorList>
            <consortium name="The Broad Institute Genomics Platform"/>
            <person name="Russ C."/>
            <person name="Tyler B."/>
            <person name="Panabieres F."/>
            <person name="Shan W."/>
            <person name="Tripathy S."/>
            <person name="Grunwald N."/>
            <person name="Machado M."/>
            <person name="Johnson C.S."/>
            <person name="Arredondo F."/>
            <person name="Hong C."/>
            <person name="Coffey M."/>
            <person name="Young S.K."/>
            <person name="Zeng Q."/>
            <person name="Gargeya S."/>
            <person name="Fitzgerald M."/>
            <person name="Abouelleil A."/>
            <person name="Alvarado L."/>
            <person name="Chapman S.B."/>
            <person name="Gainer-Dewar J."/>
            <person name="Goldberg J."/>
            <person name="Griggs A."/>
            <person name="Gujja S."/>
            <person name="Hansen M."/>
            <person name="Howarth C."/>
            <person name="Imamovic A."/>
            <person name="Ireland A."/>
            <person name="Larimer J."/>
            <person name="McCowan C."/>
            <person name="Murphy C."/>
            <person name="Pearson M."/>
            <person name="Poon T.W."/>
            <person name="Priest M."/>
            <person name="Roberts A."/>
            <person name="Saif S."/>
            <person name="Shea T."/>
            <person name="Sykes S."/>
            <person name="Wortman J."/>
            <person name="Nusbaum C."/>
            <person name="Birren B."/>
        </authorList>
    </citation>
    <scope>NUCLEOTIDE SEQUENCE [LARGE SCALE GENOMIC DNA]</scope>
    <source>
        <strain evidence="1 2">INRA-310</strain>
    </source>
</reference>
<evidence type="ECO:0000313" key="1">
    <source>
        <dbReference type="EMBL" id="ETN08470.1"/>
    </source>
</evidence>
<dbReference type="GeneID" id="20191618"/>
<sequence>MRAPDDPRRIVSGGWSFLGVSEYADFTTYPS</sequence>
<accession>W2Q878</accession>
<gene>
    <name evidence="1" type="ORF">PPTG_23019</name>
</gene>